<evidence type="ECO:0000256" key="5">
    <source>
        <dbReference type="ARBA" id="ARBA00023136"/>
    </source>
</evidence>
<evidence type="ECO:0000313" key="9">
    <source>
        <dbReference type="EMBL" id="NLR93376.1"/>
    </source>
</evidence>
<dbReference type="Pfam" id="PF13715">
    <property type="entry name" value="CarbopepD_reg_2"/>
    <property type="match status" value="1"/>
</dbReference>
<keyword evidence="10" id="KW-1185">Reference proteome</keyword>
<comment type="subcellular location">
    <subcellularLocation>
        <location evidence="1 7">Cell outer membrane</location>
        <topology evidence="1 7">Multi-pass membrane protein</topology>
    </subcellularLocation>
</comment>
<dbReference type="InterPro" id="IPR023996">
    <property type="entry name" value="TonB-dep_OMP_SusC/RagA"/>
</dbReference>
<dbReference type="SUPFAM" id="SSF56935">
    <property type="entry name" value="Porins"/>
    <property type="match status" value="1"/>
</dbReference>
<dbReference type="Proteomes" id="UP000585050">
    <property type="component" value="Unassembled WGS sequence"/>
</dbReference>
<dbReference type="Gene3D" id="2.60.40.1120">
    <property type="entry name" value="Carboxypeptidase-like, regulatory domain"/>
    <property type="match status" value="1"/>
</dbReference>
<evidence type="ECO:0000256" key="2">
    <source>
        <dbReference type="ARBA" id="ARBA00022448"/>
    </source>
</evidence>
<keyword evidence="2 7" id="KW-0813">Transport</keyword>
<accession>A0A7X8XXM3</accession>
<dbReference type="SUPFAM" id="SSF49464">
    <property type="entry name" value="Carboxypeptidase regulatory domain-like"/>
    <property type="match status" value="1"/>
</dbReference>
<dbReference type="PROSITE" id="PS52016">
    <property type="entry name" value="TONB_DEPENDENT_REC_3"/>
    <property type="match status" value="1"/>
</dbReference>
<evidence type="ECO:0000256" key="6">
    <source>
        <dbReference type="ARBA" id="ARBA00023237"/>
    </source>
</evidence>
<dbReference type="InterPro" id="IPR023997">
    <property type="entry name" value="TonB-dep_OMP_SusC/RagA_CS"/>
</dbReference>
<name>A0A7X8XXM3_9BACT</name>
<dbReference type="InterPro" id="IPR008969">
    <property type="entry name" value="CarboxyPept-like_regulatory"/>
</dbReference>
<organism evidence="9 10">
    <name type="scientific">Flammeovirga agarivorans</name>
    <dbReference type="NCBI Taxonomy" id="2726742"/>
    <lineage>
        <taxon>Bacteria</taxon>
        <taxon>Pseudomonadati</taxon>
        <taxon>Bacteroidota</taxon>
        <taxon>Cytophagia</taxon>
        <taxon>Cytophagales</taxon>
        <taxon>Flammeovirgaceae</taxon>
        <taxon>Flammeovirga</taxon>
    </lineage>
</organism>
<keyword evidence="3 7" id="KW-1134">Transmembrane beta strand</keyword>
<protein>
    <submittedName>
        <fullName evidence="9">TonB-dependent receptor</fullName>
    </submittedName>
</protein>
<dbReference type="Pfam" id="PF07715">
    <property type="entry name" value="Plug"/>
    <property type="match status" value="1"/>
</dbReference>
<dbReference type="InterPro" id="IPR039426">
    <property type="entry name" value="TonB-dep_rcpt-like"/>
</dbReference>
<keyword evidence="4 7" id="KW-0812">Transmembrane</keyword>
<dbReference type="NCBIfam" id="TIGR04057">
    <property type="entry name" value="SusC_RagA_signa"/>
    <property type="match status" value="1"/>
</dbReference>
<feature type="domain" description="TonB-dependent receptor plug" evidence="8">
    <location>
        <begin position="124"/>
        <end position="231"/>
    </location>
</feature>
<dbReference type="InterPro" id="IPR012910">
    <property type="entry name" value="Plug_dom"/>
</dbReference>
<keyword evidence="6 7" id="KW-0998">Cell outer membrane</keyword>
<proteinExistence type="inferred from homology"/>
<dbReference type="AlphaFoldDB" id="A0A7X8XXM3"/>
<dbReference type="InterPro" id="IPR036942">
    <property type="entry name" value="Beta-barrel_TonB_sf"/>
</dbReference>
<evidence type="ECO:0000313" key="10">
    <source>
        <dbReference type="Proteomes" id="UP000585050"/>
    </source>
</evidence>
<dbReference type="GO" id="GO:0009279">
    <property type="term" value="C:cell outer membrane"/>
    <property type="evidence" value="ECO:0007669"/>
    <property type="project" value="UniProtKB-SubCell"/>
</dbReference>
<comment type="caution">
    <text evidence="9">The sequence shown here is derived from an EMBL/GenBank/DDBJ whole genome shotgun (WGS) entry which is preliminary data.</text>
</comment>
<keyword evidence="5 7" id="KW-0472">Membrane</keyword>
<evidence type="ECO:0000256" key="7">
    <source>
        <dbReference type="PROSITE-ProRule" id="PRU01360"/>
    </source>
</evidence>
<evidence type="ECO:0000256" key="1">
    <source>
        <dbReference type="ARBA" id="ARBA00004571"/>
    </source>
</evidence>
<dbReference type="InterPro" id="IPR037066">
    <property type="entry name" value="Plug_dom_sf"/>
</dbReference>
<evidence type="ECO:0000256" key="3">
    <source>
        <dbReference type="ARBA" id="ARBA00022452"/>
    </source>
</evidence>
<evidence type="ECO:0000259" key="8">
    <source>
        <dbReference type="Pfam" id="PF07715"/>
    </source>
</evidence>
<dbReference type="NCBIfam" id="TIGR04056">
    <property type="entry name" value="OMP_RagA_SusC"/>
    <property type="match status" value="1"/>
</dbReference>
<dbReference type="Gene3D" id="2.170.130.10">
    <property type="entry name" value="TonB-dependent receptor, plug domain"/>
    <property type="match status" value="1"/>
</dbReference>
<comment type="similarity">
    <text evidence="7">Belongs to the TonB-dependent receptor family.</text>
</comment>
<dbReference type="EMBL" id="JABAIL010000006">
    <property type="protein sequence ID" value="NLR93376.1"/>
    <property type="molecule type" value="Genomic_DNA"/>
</dbReference>
<reference evidence="9 10" key="1">
    <citation type="submission" date="2020-04" db="EMBL/GenBank/DDBJ databases">
        <title>Flammeovirga sp. SR4, a novel species isolated from seawater.</title>
        <authorList>
            <person name="Wang X."/>
        </authorList>
    </citation>
    <scope>NUCLEOTIDE SEQUENCE [LARGE SCALE GENOMIC DNA]</scope>
    <source>
        <strain evidence="9 10">SR4</strain>
    </source>
</reference>
<dbReference type="Gene3D" id="2.40.170.20">
    <property type="entry name" value="TonB-dependent receptor, beta-barrel domain"/>
    <property type="match status" value="1"/>
</dbReference>
<keyword evidence="9" id="KW-0675">Receptor</keyword>
<gene>
    <name evidence="9" type="ORF">HGP29_19425</name>
</gene>
<evidence type="ECO:0000256" key="4">
    <source>
        <dbReference type="ARBA" id="ARBA00022692"/>
    </source>
</evidence>
<dbReference type="RefSeq" id="WP_168884087.1">
    <property type="nucleotide sequence ID" value="NZ_JABAIL010000006.1"/>
</dbReference>
<sequence>MSFYSTKTTLLKCLGILSLLVLFSSFNLYAQDLIIRGNIVDEEKTPLIGAYVIVKGTTIGTVTDLNGNFELKAPNKESTIVVSSIGYQTLELAIGERTTFNIVLPFDTEALDEVVVIGYGEQEKREVTGAITQVKSEDLDKLATSDIGTALQGQMAGVSVRAASGSPGANSTITIRGVTSFQDGGSEPLYVVDGVTYTTNPNISPQEIESIEVLKDGASAAIYGSRASAGVILITTKRGEKGSLKVNFDSYYGVQKITSGIPLANTVESLYINKITNLGKESGIFNPLEQAPNGLYYNTDWLKELQQDNAPIQNYSLRLSGGSEYLTYNITGTIFDQQGVLIGSAYGRQTLRANTTFKKNKFKFQVNMGLNNSQKDNEPWALQYDAIKQAPYRQGISAGGSDYVVPGANPENMGQFIGKLNEVNETRTNGYNGNAILSYEFFSGFKLNANIGGSVSRNENKWFKPTYSIYDQNGEYILNASNPISELKYTDYEYTRTIQEYTATYNKKFGKHKVGVVAGVTFESAQASKIFIHGADFPSNDAQSMGAANEFRASDERYSKSKNIGMLGRVQYNYDNRYLFSASIRRDGSSRFHSDNNHNWGLFPSVSAGWNISEEKFWEPIKKTVSNFKIRYGYGETGSDKAGQGLQNLMADLPYQSIITPQVDYTLGKEGSDNLYYGSTAPTFVDRNIKWETNVSQNIGIDTEFLEGRITFSADIYRAEKRDMLLAVKIPPSTGATSANNYDLVWQNVGNLSNEGIELALGYNNHIGDVHFQVNGTFTKNNNKVIALAPSVESVSGGEPIMVRGSEPTTFLKPGYTAGSFFLIPTEGTIKTEEELKAYQELVPSARLGDLKYVDTDNSGDINQDDRQYMGSGTPQWEAGLSLNVSYKGVDLGIQLFGAYGSKVFNGSRAYSYLVKRNKELTNAWQPSNPTSEIPTPRDEIEHFNTRTFSDYFLEDGSYLRIQNISLGYTFPKKWMERIKVGSLRVYGSAQNPFTFTNYNGFDPEVGSQNIFLRGVDRGNYPISAIYRGGLSLQF</sequence>